<name>A0AAN7Q2Y1_9MYRT</name>
<organism evidence="2 3">
    <name type="scientific">Trapa incisa</name>
    <dbReference type="NCBI Taxonomy" id="236973"/>
    <lineage>
        <taxon>Eukaryota</taxon>
        <taxon>Viridiplantae</taxon>
        <taxon>Streptophyta</taxon>
        <taxon>Embryophyta</taxon>
        <taxon>Tracheophyta</taxon>
        <taxon>Spermatophyta</taxon>
        <taxon>Magnoliopsida</taxon>
        <taxon>eudicotyledons</taxon>
        <taxon>Gunneridae</taxon>
        <taxon>Pentapetalae</taxon>
        <taxon>rosids</taxon>
        <taxon>malvids</taxon>
        <taxon>Myrtales</taxon>
        <taxon>Lythraceae</taxon>
        <taxon>Trapa</taxon>
    </lineage>
</organism>
<evidence type="ECO:0008006" key="4">
    <source>
        <dbReference type="Google" id="ProtNLM"/>
    </source>
</evidence>
<dbReference type="AlphaFoldDB" id="A0AAN7Q2Y1"/>
<proteinExistence type="predicted"/>
<comment type="caution">
    <text evidence="2">The sequence shown here is derived from an EMBL/GenBank/DDBJ whole genome shotgun (WGS) entry which is preliminary data.</text>
</comment>
<dbReference type="Proteomes" id="UP001345219">
    <property type="component" value="Chromosome 15"/>
</dbReference>
<evidence type="ECO:0000313" key="2">
    <source>
        <dbReference type="EMBL" id="KAK4758343.1"/>
    </source>
</evidence>
<accession>A0AAN7Q2Y1</accession>
<evidence type="ECO:0000313" key="3">
    <source>
        <dbReference type="Proteomes" id="UP001345219"/>
    </source>
</evidence>
<reference evidence="2 3" key="1">
    <citation type="journal article" date="2023" name="Hortic Res">
        <title>Pangenome of water caltrop reveals structural variations and asymmetric subgenome divergence after allopolyploidization.</title>
        <authorList>
            <person name="Zhang X."/>
            <person name="Chen Y."/>
            <person name="Wang L."/>
            <person name="Yuan Y."/>
            <person name="Fang M."/>
            <person name="Shi L."/>
            <person name="Lu R."/>
            <person name="Comes H.P."/>
            <person name="Ma Y."/>
            <person name="Chen Y."/>
            <person name="Huang G."/>
            <person name="Zhou Y."/>
            <person name="Zheng Z."/>
            <person name="Qiu Y."/>
        </authorList>
    </citation>
    <scope>NUCLEOTIDE SEQUENCE [LARGE SCALE GENOMIC DNA]</scope>
    <source>
        <tissue evidence="2">Roots</tissue>
    </source>
</reference>
<dbReference type="EMBL" id="JAXIOK010000012">
    <property type="protein sequence ID" value="KAK4758343.1"/>
    <property type="molecule type" value="Genomic_DNA"/>
</dbReference>
<gene>
    <name evidence="2" type="ORF">SAY87_019644</name>
</gene>
<evidence type="ECO:0000256" key="1">
    <source>
        <dbReference type="SAM" id="MobiDB-lite"/>
    </source>
</evidence>
<feature type="compositionally biased region" description="Acidic residues" evidence="1">
    <location>
        <begin position="230"/>
        <end position="242"/>
    </location>
</feature>
<dbReference type="PANTHER" id="PTHR33735:SF14">
    <property type="entry name" value="PHAGE CAPSID SCAFFOLDING PROTEIN (GPO) SERINE PEPTIDASE"/>
    <property type="match status" value="1"/>
</dbReference>
<feature type="region of interest" description="Disordered" evidence="1">
    <location>
        <begin position="208"/>
        <end position="242"/>
    </location>
</feature>
<sequence>MMASQAISCSLRGLPGVPKNRGFALRAPPGASATPQYSFRFCDRSTQHLTLRSLRTSRCFLLDVVVRSSFDPVGHLPPPGASPGSWTWWILGAVVAVVLPFTKSRWGPLLKLKNEVETVVEMAEEVTEVVEKVAEGVDKVAEDVAELLPQGGKLRDTVELVEHVAEVTAKDAHMVEGFIEKLEELEKEVEGGMESILERPAPKLLAASDNVAAKGADEPAPDLPAPYDNGVEDEVDEPAGSV</sequence>
<dbReference type="PANTHER" id="PTHR33735">
    <property type="entry name" value="EXPRESSED PROTEIN"/>
    <property type="match status" value="1"/>
</dbReference>
<keyword evidence="3" id="KW-1185">Reference proteome</keyword>
<protein>
    <recommendedName>
        <fullName evidence="4">Plastid-targeted protein 4</fullName>
    </recommendedName>
</protein>